<reference evidence="1 2" key="1">
    <citation type="submission" date="2018-02" db="EMBL/GenBank/DDBJ databases">
        <title>Genomic Encyclopedia of Archaeal and Bacterial Type Strains, Phase II (KMG-II): from individual species to whole genera.</title>
        <authorList>
            <person name="Goeker M."/>
        </authorList>
    </citation>
    <scope>NUCLEOTIDE SEQUENCE [LARGE SCALE GENOMIC DNA]</scope>
    <source>
        <strain evidence="1 2">DSM 16809</strain>
    </source>
</reference>
<comment type="caution">
    <text evidence="1">The sequence shown here is derived from an EMBL/GenBank/DDBJ whole genome shotgun (WGS) entry which is preliminary data.</text>
</comment>
<evidence type="ECO:0000313" key="2">
    <source>
        <dbReference type="Proteomes" id="UP000239002"/>
    </source>
</evidence>
<dbReference type="AlphaFoldDB" id="A0A2S6IR49"/>
<dbReference type="RefSeq" id="WP_104514184.1">
    <property type="nucleotide sequence ID" value="NZ_MQVW01000027.1"/>
</dbReference>
<accession>A0A2S6IR49</accession>
<sequence length="133" mass="15662">MLKKDQLRKWNTIASEILYFDNKSNNYNSVNFDFLREIGMPSECWEFSFENLKEKNLKTVNYLWKLQDINYDNFLSIGSNGSGDPVAINIATEEFIYFNHDNFFEEILINSNLSCFAQCVLKIDSFLNNLIRT</sequence>
<dbReference type="EMBL" id="PTJE01000001">
    <property type="protein sequence ID" value="PPK96635.1"/>
    <property type="molecule type" value="Genomic_DNA"/>
</dbReference>
<gene>
    <name evidence="1" type="ORF">LY01_00458</name>
</gene>
<dbReference type="OrthoDB" id="893152at2"/>
<proteinExistence type="predicted"/>
<evidence type="ECO:0000313" key="1">
    <source>
        <dbReference type="EMBL" id="PPK96635.1"/>
    </source>
</evidence>
<keyword evidence="2" id="KW-1185">Reference proteome</keyword>
<protein>
    <recommendedName>
        <fullName evidence="3">SMI1/KNR4 family protein SUKH-1</fullName>
    </recommendedName>
</protein>
<dbReference type="Proteomes" id="UP000239002">
    <property type="component" value="Unassembled WGS sequence"/>
</dbReference>
<organism evidence="1 2">
    <name type="scientific">Nonlabens xylanidelens</name>
    <dbReference type="NCBI Taxonomy" id="191564"/>
    <lineage>
        <taxon>Bacteria</taxon>
        <taxon>Pseudomonadati</taxon>
        <taxon>Bacteroidota</taxon>
        <taxon>Flavobacteriia</taxon>
        <taxon>Flavobacteriales</taxon>
        <taxon>Flavobacteriaceae</taxon>
        <taxon>Nonlabens</taxon>
    </lineage>
</organism>
<name>A0A2S6IR49_9FLAO</name>
<evidence type="ECO:0008006" key="3">
    <source>
        <dbReference type="Google" id="ProtNLM"/>
    </source>
</evidence>